<dbReference type="RefSeq" id="WP_199568467.1">
    <property type="nucleotide sequence ID" value="NZ_CP066769.1"/>
</dbReference>
<dbReference type="SUPFAM" id="SSF52540">
    <property type="entry name" value="P-loop containing nucleoside triphosphate hydrolases"/>
    <property type="match status" value="2"/>
</dbReference>
<organism evidence="2 3">
    <name type="scientific">Burkholderia anthina</name>
    <dbReference type="NCBI Taxonomy" id="179879"/>
    <lineage>
        <taxon>Bacteria</taxon>
        <taxon>Pseudomonadati</taxon>
        <taxon>Pseudomonadota</taxon>
        <taxon>Betaproteobacteria</taxon>
        <taxon>Burkholderiales</taxon>
        <taxon>Burkholderiaceae</taxon>
        <taxon>Burkholderia</taxon>
        <taxon>Burkholderia cepacia complex</taxon>
    </lineage>
</organism>
<dbReference type="KEGG" id="bann:JFN94_10520"/>
<dbReference type="Pfam" id="PF08751">
    <property type="entry name" value="TrwC"/>
    <property type="match status" value="1"/>
</dbReference>
<dbReference type="Gene3D" id="2.30.30.940">
    <property type="match status" value="1"/>
</dbReference>
<dbReference type="AlphaFoldDB" id="A0A7T6VCV2"/>
<dbReference type="Pfam" id="PF13604">
    <property type="entry name" value="AAA_30"/>
    <property type="match status" value="1"/>
</dbReference>
<evidence type="ECO:0000259" key="1">
    <source>
        <dbReference type="Pfam" id="PF08751"/>
    </source>
</evidence>
<dbReference type="Proteomes" id="UP000596205">
    <property type="component" value="Chromosome 1"/>
</dbReference>
<reference evidence="2 3" key="1">
    <citation type="submission" date="2020-12" db="EMBL/GenBank/DDBJ databases">
        <title>Complete genome sequence of Burkholderia anthina BJQ0011.</title>
        <authorList>
            <person name="Xu Y."/>
        </authorList>
    </citation>
    <scope>NUCLEOTIDE SEQUENCE [LARGE SCALE GENOMIC DNA]</scope>
    <source>
        <strain evidence="2 3">BJQ0011</strain>
    </source>
</reference>
<proteinExistence type="predicted"/>
<accession>A0A7T6VCV2</accession>
<dbReference type="SUPFAM" id="SSF55464">
    <property type="entry name" value="Origin of replication-binding domain, RBD-like"/>
    <property type="match status" value="1"/>
</dbReference>
<dbReference type="InterPro" id="IPR014862">
    <property type="entry name" value="TrwC"/>
</dbReference>
<dbReference type="Gene3D" id="3.40.50.300">
    <property type="entry name" value="P-loop containing nucleotide triphosphate hydrolases"/>
    <property type="match status" value="2"/>
</dbReference>
<dbReference type="EMBL" id="CP066769">
    <property type="protein sequence ID" value="QQK01537.1"/>
    <property type="molecule type" value="Genomic_DNA"/>
</dbReference>
<dbReference type="CDD" id="cd17933">
    <property type="entry name" value="DEXSc_RecD-like"/>
    <property type="match status" value="1"/>
</dbReference>
<dbReference type="InterPro" id="IPR027417">
    <property type="entry name" value="P-loop_NTPase"/>
</dbReference>
<protein>
    <submittedName>
        <fullName evidence="2">AAA family ATPase</fullName>
    </submittedName>
</protein>
<name>A0A7T6VCV2_9BURK</name>
<dbReference type="CDD" id="cd18809">
    <property type="entry name" value="SF1_C_RecD"/>
    <property type="match status" value="1"/>
</dbReference>
<evidence type="ECO:0000313" key="2">
    <source>
        <dbReference type="EMBL" id="QQK01537.1"/>
    </source>
</evidence>
<feature type="domain" description="TrwC relaxase" evidence="1">
    <location>
        <begin position="16"/>
        <end position="268"/>
    </location>
</feature>
<evidence type="ECO:0000313" key="3">
    <source>
        <dbReference type="Proteomes" id="UP000596205"/>
    </source>
</evidence>
<sequence>MINVEWRTVAQGFDYKRYLQRQVQDVLDDAAGVEGGKMGYYAKAGEFAEADLTYIRGGIADRLGLTGAADMDKLAEISEAELGNHPLLGERKTRDKITRTIPHPETGKPIQIMQSDIKRGFVVYRDVEIPIDPAKVEESVIGNQRSSLELVYSVDKSFSYLFFSDLLTADQKKAFQKIFFDAVKEIQEGVVQKMIVDYVGQRGEIMEYGFMHLDNREQDPHVHAHVNTSNIIRLSDDSIRVIEPRELFQRGCAERIDAQFKALFAKKFQQAFPDIPLESYDYDLQEINPKFAADVKDMRVAFDKRATDLIRSKYKVAAKIKEEIDRDKRDLYELTQQKIADLRAQEQAGALSKDEVLARVIDVNKDYEEQYSFLSLGRYNKQVQHRIKNKKQVVSLHEQQSQLVAKVSELNLTLKASSGAVLYRQLDKERIVEQLTNKNPKFTRNDLIREFAKCIGLGIEAEFVADKFLREQEDIFALPCNSNEQPVFTLKSLARLESQNVEIFAGLTSYSHQRFDLADYFRGLEAGGVRLKDEQKAFVQNVFNGNGASLVVGLPGTGKSFAMKYAVQFAHLQSYRTIGLAPTGKVASAVAADTNPDYAGTIDKFLLEIEAGKLELGPKDMVFVDEAGMVGTRHYAKILSAVQASGAKLVLVGDNNQLDPVSAGNTFNELITRHADRSYTTILSEISRQKLESSLGVASHVSGKATMDGLDGTDAQKLRQWQSLRLTGDHIKQAFAAMDDCGFVTKHRTTREMTEAVVGKFLSNIEVYTEKILLASTNKTVDHLNERIQEQRQASGELGKSIETSKGIFHAGDRIVIRKNNREVKNGDLGTVTRVTHDGLLMVAFDNGKSKTIDPEKTDMGLGYAMTIHKSQGITKNTAIHVGELSELNNSQSFNVAATRNRFEYSFHAVGADFDAIRNSYCRSSSKMSLMDIHALLDDKQDPLKGRRERLDWINSFRIPQKLTHEDVMEVMGIDLRQIQDVAANLEAVDVRNPEMARLRQRMRGVREKSMPKPPLLEKNTKLKCKNKLRIR</sequence>
<gene>
    <name evidence="2" type="ORF">JFN94_10520</name>
</gene>